<feature type="compositionally biased region" description="Basic and acidic residues" evidence="1">
    <location>
        <begin position="82"/>
        <end position="109"/>
    </location>
</feature>
<comment type="caution">
    <text evidence="2">The sequence shown here is derived from an EMBL/GenBank/DDBJ whole genome shotgun (WGS) entry which is preliminary data.</text>
</comment>
<feature type="region of interest" description="Disordered" evidence="1">
    <location>
        <begin position="191"/>
        <end position="212"/>
    </location>
</feature>
<protein>
    <submittedName>
        <fullName evidence="2">Uncharacterized protein</fullName>
    </submittedName>
</protein>
<dbReference type="PANTHER" id="PTHR35277:SF10">
    <property type="entry name" value="OS09G0363700 PROTEIN"/>
    <property type="match status" value="1"/>
</dbReference>
<dbReference type="PANTHER" id="PTHR35277">
    <property type="entry name" value="OS09G0363700 PROTEIN"/>
    <property type="match status" value="1"/>
</dbReference>
<feature type="compositionally biased region" description="Basic and acidic residues" evidence="1">
    <location>
        <begin position="34"/>
        <end position="58"/>
    </location>
</feature>
<gene>
    <name evidence="2" type="ORF">Pyn_03048</name>
</gene>
<feature type="region of interest" description="Disordered" evidence="1">
    <location>
        <begin position="74"/>
        <end position="169"/>
    </location>
</feature>
<evidence type="ECO:0000313" key="3">
    <source>
        <dbReference type="Proteomes" id="UP000250321"/>
    </source>
</evidence>
<dbReference type="Proteomes" id="UP000250321">
    <property type="component" value="Unassembled WGS sequence"/>
</dbReference>
<dbReference type="EMBL" id="PJQY01000663">
    <property type="protein sequence ID" value="PQQ08853.1"/>
    <property type="molecule type" value="Genomic_DNA"/>
</dbReference>
<name>A0A314YPY8_PRUYE</name>
<dbReference type="OrthoDB" id="1932113at2759"/>
<keyword evidence="3" id="KW-1185">Reference proteome</keyword>
<reference evidence="2 3" key="1">
    <citation type="submission" date="2018-02" db="EMBL/GenBank/DDBJ databases">
        <title>Draft genome of wild Prunus yedoensis var. nudiflora.</title>
        <authorList>
            <person name="Baek S."/>
            <person name="Kim J.-H."/>
            <person name="Choi K."/>
            <person name="Kim G.-B."/>
            <person name="Cho A."/>
            <person name="Jang H."/>
            <person name="Shin C.-H."/>
            <person name="Yu H.-J."/>
            <person name="Mun J.-H."/>
        </authorList>
    </citation>
    <scope>NUCLEOTIDE SEQUENCE [LARGE SCALE GENOMIC DNA]</scope>
    <source>
        <strain evidence="3">cv. Jeju island</strain>
        <tissue evidence="2">Leaf</tissue>
    </source>
</reference>
<dbReference type="AlphaFoldDB" id="A0A314YPY8"/>
<feature type="region of interest" description="Disordered" evidence="1">
    <location>
        <begin position="1"/>
        <end position="21"/>
    </location>
</feature>
<organism evidence="2 3">
    <name type="scientific">Prunus yedoensis var. nudiflora</name>
    <dbReference type="NCBI Taxonomy" id="2094558"/>
    <lineage>
        <taxon>Eukaryota</taxon>
        <taxon>Viridiplantae</taxon>
        <taxon>Streptophyta</taxon>
        <taxon>Embryophyta</taxon>
        <taxon>Tracheophyta</taxon>
        <taxon>Spermatophyta</taxon>
        <taxon>Magnoliopsida</taxon>
        <taxon>eudicotyledons</taxon>
        <taxon>Gunneridae</taxon>
        <taxon>Pentapetalae</taxon>
        <taxon>rosids</taxon>
        <taxon>fabids</taxon>
        <taxon>Rosales</taxon>
        <taxon>Rosaceae</taxon>
        <taxon>Amygdaloideae</taxon>
        <taxon>Amygdaleae</taxon>
        <taxon>Prunus</taxon>
    </lineage>
</organism>
<feature type="compositionally biased region" description="Basic and acidic residues" evidence="1">
    <location>
        <begin position="123"/>
        <end position="161"/>
    </location>
</feature>
<accession>A0A314YPY8</accession>
<sequence>MAESKPGPTQASPDKEVKAPNLIERAKEEIGALLHTEKSHNDHKETHGMRTDIDEKTPLDNVKAPNMFERAKEEFEAIVEAIHPKKESPTHGKRDESQKESKKQEKTDSQSENNAKTTNFIGKAKEKIGTIMHHEKSPKHHDKETHDKSPKYHTKETHGMSDDIDASIPIDHVKAPNVFERAKEEIEAIVQSIHPKKKEKNPVSSPKKEGGL</sequence>
<evidence type="ECO:0000256" key="1">
    <source>
        <dbReference type="SAM" id="MobiDB-lite"/>
    </source>
</evidence>
<evidence type="ECO:0000313" key="2">
    <source>
        <dbReference type="EMBL" id="PQQ08853.1"/>
    </source>
</evidence>
<proteinExistence type="predicted"/>
<feature type="region of interest" description="Disordered" evidence="1">
    <location>
        <begin position="34"/>
        <end position="61"/>
    </location>
</feature>
<dbReference type="STRING" id="2094558.A0A314YPY8"/>